<gene>
    <name evidence="3" type="ORF">PVE_P0095</name>
</gene>
<dbReference type="GO" id="GO:0006313">
    <property type="term" value="P:DNA transposition"/>
    <property type="evidence" value="ECO:0007669"/>
    <property type="project" value="InterPro"/>
</dbReference>
<evidence type="ECO:0000313" key="3">
    <source>
        <dbReference type="EMBL" id="SBW85139.1"/>
    </source>
</evidence>
<dbReference type="NCBIfam" id="NF033542">
    <property type="entry name" value="transpos_IS110"/>
    <property type="match status" value="1"/>
</dbReference>
<dbReference type="GO" id="GO:0003677">
    <property type="term" value="F:DNA binding"/>
    <property type="evidence" value="ECO:0007669"/>
    <property type="project" value="InterPro"/>
</dbReference>
<sequence length="341" mass="38512">MKQSVIGMDIAKKVFQLHTVDQRSGKIERFKLRREEVLAFFAERQPYLVAMEACGSAHWWARQLQQLGHEVRLLAPRSVRPFVLRNKTDAADAQAIWTAVQQPDAHQVAIKQADQQAILSLHRIRAQLLKFRIMQSNALRGLFYEFGIVLPEGYTPLTKAVPNAFVDAENQVPHVLLESLREQWARVIRLDEEIQAIELRLKHCMRERLDCQKIAEIPGVGLLTATAAVASLGDAKTFRSGRQFAAWVGLVPRQTGTGGRVRQLGLSKRGDTYLRTLFMHGARSIIARGQKSEWVERLLARRPYNVVVAAVANKLARTVWAVLVKGSRYRAELFTACPVGH</sequence>
<dbReference type="Pfam" id="PF01548">
    <property type="entry name" value="DEDD_Tnp_IS110"/>
    <property type="match status" value="1"/>
</dbReference>
<dbReference type="PANTHER" id="PTHR33055">
    <property type="entry name" value="TRANSPOSASE FOR INSERTION SEQUENCE ELEMENT IS1111A"/>
    <property type="match status" value="1"/>
</dbReference>
<dbReference type="EMBL" id="LT599585">
    <property type="protein sequence ID" value="SBW85139.1"/>
    <property type="molecule type" value="Genomic_DNA"/>
</dbReference>
<evidence type="ECO:0000313" key="4">
    <source>
        <dbReference type="Proteomes" id="UP000245431"/>
    </source>
</evidence>
<dbReference type="AlphaFoldDB" id="A0A1D3K9V8"/>
<dbReference type="InterPro" id="IPR002525">
    <property type="entry name" value="Transp_IS110-like_N"/>
</dbReference>
<dbReference type="InterPro" id="IPR003346">
    <property type="entry name" value="Transposase_20"/>
</dbReference>
<dbReference type="GO" id="GO:0004803">
    <property type="term" value="F:transposase activity"/>
    <property type="evidence" value="ECO:0007669"/>
    <property type="project" value="InterPro"/>
</dbReference>
<dbReference type="Proteomes" id="UP000245431">
    <property type="component" value="Plasmid PVE_plasmid"/>
</dbReference>
<dbReference type="Pfam" id="PF02371">
    <property type="entry name" value="Transposase_20"/>
    <property type="match status" value="1"/>
</dbReference>
<evidence type="ECO:0000259" key="1">
    <source>
        <dbReference type="Pfam" id="PF01548"/>
    </source>
</evidence>
<keyword evidence="3" id="KW-0614">Plasmid</keyword>
<proteinExistence type="predicted"/>
<name>A0A1D3K9V8_PSEVE</name>
<feature type="domain" description="Transposase IS116/IS110/IS902 C-terminal" evidence="2">
    <location>
        <begin position="211"/>
        <end position="288"/>
    </location>
</feature>
<dbReference type="PANTHER" id="PTHR33055:SF3">
    <property type="entry name" value="PUTATIVE TRANSPOSASE FOR IS117-RELATED"/>
    <property type="match status" value="1"/>
</dbReference>
<reference evidence="4" key="1">
    <citation type="submission" date="2016-07" db="EMBL/GenBank/DDBJ databases">
        <authorList>
            <person name="Florea S."/>
            <person name="Webb J.S."/>
            <person name="Jaromczyk J."/>
            <person name="Schardl C.L."/>
        </authorList>
    </citation>
    <scope>NUCLEOTIDE SEQUENCE [LARGE SCALE GENOMIC DNA]</scope>
    <source>
        <strain evidence="4">1YdBTEX2</strain>
        <plasmid evidence="4">Plasmid pve_Plasmid</plasmid>
    </source>
</reference>
<organism evidence="3 4">
    <name type="scientific">Pseudomonas veronii 1YdBTEX2</name>
    <dbReference type="NCBI Taxonomy" id="1295141"/>
    <lineage>
        <taxon>Bacteria</taxon>
        <taxon>Pseudomonadati</taxon>
        <taxon>Pseudomonadota</taxon>
        <taxon>Gammaproteobacteria</taxon>
        <taxon>Pseudomonadales</taxon>
        <taxon>Pseudomonadaceae</taxon>
        <taxon>Pseudomonas</taxon>
    </lineage>
</organism>
<geneLocation type="plasmid" evidence="4">
    <name>pve_Plasmid</name>
</geneLocation>
<protein>
    <submittedName>
        <fullName evidence="3">Probable family 20 transposase</fullName>
    </submittedName>
</protein>
<evidence type="ECO:0000259" key="2">
    <source>
        <dbReference type="Pfam" id="PF02371"/>
    </source>
</evidence>
<accession>A0A1D3K9V8</accession>
<dbReference type="InterPro" id="IPR047650">
    <property type="entry name" value="Transpos_IS110"/>
</dbReference>
<feature type="domain" description="Transposase IS110-like N-terminal" evidence="1">
    <location>
        <begin position="6"/>
        <end position="142"/>
    </location>
</feature>